<dbReference type="Pfam" id="PF04055">
    <property type="entry name" value="Radical_SAM"/>
    <property type="match status" value="1"/>
</dbReference>
<evidence type="ECO:0000256" key="4">
    <source>
        <dbReference type="ARBA" id="ARBA00022723"/>
    </source>
</evidence>
<dbReference type="InterPro" id="IPR006638">
    <property type="entry name" value="Elp3/MiaA/NifB-like_rSAM"/>
</dbReference>
<proteinExistence type="predicted"/>
<keyword evidence="3" id="KW-0949">S-adenosyl-L-methionine</keyword>
<reference evidence="8 9" key="1">
    <citation type="submission" date="2020-08" db="EMBL/GenBank/DDBJ databases">
        <title>Genome public.</title>
        <authorList>
            <person name="Liu C."/>
            <person name="Sun Q."/>
        </authorList>
    </citation>
    <scope>NUCLEOTIDE SEQUENCE [LARGE SCALE GENOMIC DNA]</scope>
    <source>
        <strain evidence="8 9">BX0805</strain>
    </source>
</reference>
<comment type="cofactor">
    <cofactor evidence="1">
        <name>[4Fe-4S] cluster</name>
        <dbReference type="ChEBI" id="CHEBI:49883"/>
    </cofactor>
</comment>
<keyword evidence="6" id="KW-0411">Iron-sulfur</keyword>
<evidence type="ECO:0000256" key="5">
    <source>
        <dbReference type="ARBA" id="ARBA00023004"/>
    </source>
</evidence>
<dbReference type="RefSeq" id="WP_147617998.1">
    <property type="nucleotide sequence ID" value="NZ_JACOQH010000001.1"/>
</dbReference>
<dbReference type="SUPFAM" id="SSF102114">
    <property type="entry name" value="Radical SAM enzymes"/>
    <property type="match status" value="1"/>
</dbReference>
<dbReference type="EMBL" id="JACOQH010000001">
    <property type="protein sequence ID" value="MBC5752577.1"/>
    <property type="molecule type" value="Genomic_DNA"/>
</dbReference>
<protein>
    <submittedName>
        <fullName evidence="8">TIGR01212 family radical SAM protein</fullName>
    </submittedName>
</protein>
<dbReference type="SFLD" id="SFLDG01086">
    <property type="entry name" value="elongater_protein-like"/>
    <property type="match status" value="1"/>
</dbReference>
<feature type="domain" description="Radical SAM core" evidence="7">
    <location>
        <begin position="24"/>
        <end position="274"/>
    </location>
</feature>
<dbReference type="PANTHER" id="PTHR11135">
    <property type="entry name" value="HISTONE ACETYLTRANSFERASE-RELATED"/>
    <property type="match status" value="1"/>
</dbReference>
<dbReference type="InterPro" id="IPR005911">
    <property type="entry name" value="YhcC-like"/>
</dbReference>
<gene>
    <name evidence="8" type="ORF">H8Z76_00810</name>
</gene>
<keyword evidence="9" id="KW-1185">Reference proteome</keyword>
<dbReference type="SFLD" id="SFLDG01091">
    <property type="entry name" value="uncharacterized_CHP01210-like"/>
    <property type="match status" value="1"/>
</dbReference>
<dbReference type="CDD" id="cd01335">
    <property type="entry name" value="Radical_SAM"/>
    <property type="match status" value="1"/>
</dbReference>
<dbReference type="InterPro" id="IPR023404">
    <property type="entry name" value="rSAM_horseshoe"/>
</dbReference>
<evidence type="ECO:0000313" key="8">
    <source>
        <dbReference type="EMBL" id="MBC5752577.1"/>
    </source>
</evidence>
<evidence type="ECO:0000256" key="6">
    <source>
        <dbReference type="ARBA" id="ARBA00023014"/>
    </source>
</evidence>
<evidence type="ECO:0000313" key="9">
    <source>
        <dbReference type="Proteomes" id="UP000621540"/>
    </source>
</evidence>
<dbReference type="InterPro" id="IPR039661">
    <property type="entry name" value="ELP3"/>
</dbReference>
<keyword evidence="2" id="KW-0004">4Fe-4S</keyword>
<dbReference type="NCBIfam" id="TIGR01212">
    <property type="entry name" value="TIGR01212 family radical SAM protein"/>
    <property type="match status" value="1"/>
</dbReference>
<accession>A0ABR7I6M4</accession>
<sequence length="314" mass="35328">MTASFPDFWNGKRYYSLDAYLKHTYGEKMYKLSLNGGMTCPNRDGTLGTRGCIFCSEGGSGDFAASSSLTVSAQLTEARERIAGKTSCTHYIAYFQAFTNTYAPVSYLRRIFMEAIENPDVAILSIATRPDCLSDEVLDLLLELNQIKPVWIELGLQTIHPETLAFIRSGFALSDFDRAVTELHKRGIKVIVHLILGLPGETKEMMRASVSYAAALPVFGMKLQLLHILKGTDLHTYYESHPFDTFTLDDYCDFVTECVALLPPDIVIHRLTGDGPKKLLAAPLWSADKKRVLNQLQRTFREKDIWQGKYYPQS</sequence>
<dbReference type="Gene3D" id="3.80.30.20">
    <property type="entry name" value="tm_1862 like domain"/>
    <property type="match status" value="1"/>
</dbReference>
<keyword evidence="5" id="KW-0408">Iron</keyword>
<dbReference type="Proteomes" id="UP000621540">
    <property type="component" value="Unassembled WGS sequence"/>
</dbReference>
<dbReference type="SMART" id="SM00729">
    <property type="entry name" value="Elp3"/>
    <property type="match status" value="1"/>
</dbReference>
<evidence type="ECO:0000259" key="7">
    <source>
        <dbReference type="PROSITE" id="PS51918"/>
    </source>
</evidence>
<keyword evidence="4" id="KW-0479">Metal-binding</keyword>
<evidence type="ECO:0000256" key="1">
    <source>
        <dbReference type="ARBA" id="ARBA00001966"/>
    </source>
</evidence>
<organism evidence="8 9">
    <name type="scientific">Roseburia yibonii</name>
    <dbReference type="NCBI Taxonomy" id="2763063"/>
    <lineage>
        <taxon>Bacteria</taxon>
        <taxon>Bacillati</taxon>
        <taxon>Bacillota</taxon>
        <taxon>Clostridia</taxon>
        <taxon>Lachnospirales</taxon>
        <taxon>Lachnospiraceae</taxon>
        <taxon>Roseburia</taxon>
    </lineage>
</organism>
<name>A0ABR7I6M4_9FIRM</name>
<dbReference type="PANTHER" id="PTHR11135:SF1">
    <property type="entry name" value="PROTEIN YHCC"/>
    <property type="match status" value="1"/>
</dbReference>
<dbReference type="PROSITE" id="PS51918">
    <property type="entry name" value="RADICAL_SAM"/>
    <property type="match status" value="1"/>
</dbReference>
<dbReference type="InterPro" id="IPR007197">
    <property type="entry name" value="rSAM"/>
</dbReference>
<dbReference type="InterPro" id="IPR058240">
    <property type="entry name" value="rSAM_sf"/>
</dbReference>
<dbReference type="SFLD" id="SFLDS00029">
    <property type="entry name" value="Radical_SAM"/>
    <property type="match status" value="1"/>
</dbReference>
<dbReference type="Pfam" id="PF16199">
    <property type="entry name" value="Radical_SAM_C"/>
    <property type="match status" value="1"/>
</dbReference>
<evidence type="ECO:0000256" key="2">
    <source>
        <dbReference type="ARBA" id="ARBA00022485"/>
    </source>
</evidence>
<dbReference type="InterPro" id="IPR032432">
    <property type="entry name" value="Radical_SAM_C"/>
</dbReference>
<evidence type="ECO:0000256" key="3">
    <source>
        <dbReference type="ARBA" id="ARBA00022691"/>
    </source>
</evidence>
<comment type="caution">
    <text evidence="8">The sequence shown here is derived from an EMBL/GenBank/DDBJ whole genome shotgun (WGS) entry which is preliminary data.</text>
</comment>